<dbReference type="FunFam" id="3.30.565.10:FF:000006">
    <property type="entry name" value="Sensor histidine kinase WalK"/>
    <property type="match status" value="1"/>
</dbReference>
<dbReference type="InterPro" id="IPR003594">
    <property type="entry name" value="HATPase_dom"/>
</dbReference>
<keyword evidence="11" id="KW-0472">Membrane</keyword>
<evidence type="ECO:0000256" key="6">
    <source>
        <dbReference type="ARBA" id="ARBA00023015"/>
    </source>
</evidence>
<evidence type="ECO:0000256" key="1">
    <source>
        <dbReference type="ARBA" id="ARBA00000085"/>
    </source>
</evidence>
<evidence type="ECO:0000256" key="5">
    <source>
        <dbReference type="ARBA" id="ARBA00022777"/>
    </source>
</evidence>
<keyword evidence="8" id="KW-0804">Transcription</keyword>
<accession>A0A7J5Q029</accession>
<evidence type="ECO:0000256" key="7">
    <source>
        <dbReference type="ARBA" id="ARBA00023125"/>
    </source>
</evidence>
<keyword evidence="7" id="KW-0238">DNA-binding</keyword>
<dbReference type="SMART" id="SM00387">
    <property type="entry name" value="HATPase_c"/>
    <property type="match status" value="1"/>
</dbReference>
<dbReference type="SUPFAM" id="SSF52172">
    <property type="entry name" value="CheY-like"/>
    <property type="match status" value="1"/>
</dbReference>
<feature type="chain" id="PRO_5029617517" description="histidine kinase" evidence="12">
    <location>
        <begin position="41"/>
        <end position="1400"/>
    </location>
</feature>
<dbReference type="SUPFAM" id="SSF55874">
    <property type="entry name" value="ATPase domain of HSP90 chaperone/DNA topoisomerase II/histidine kinase"/>
    <property type="match status" value="1"/>
</dbReference>
<dbReference type="PROSITE" id="PS50109">
    <property type="entry name" value="HIS_KIN"/>
    <property type="match status" value="1"/>
</dbReference>
<feature type="domain" description="Histidine kinase" evidence="14">
    <location>
        <begin position="877"/>
        <end position="1096"/>
    </location>
</feature>
<keyword evidence="11" id="KW-1133">Transmembrane helix</keyword>
<proteinExistence type="predicted"/>
<dbReference type="InterPro" id="IPR009057">
    <property type="entry name" value="Homeodomain-like_sf"/>
</dbReference>
<dbReference type="InterPro" id="IPR011006">
    <property type="entry name" value="CheY-like_superfamily"/>
</dbReference>
<feature type="domain" description="Response regulatory" evidence="15">
    <location>
        <begin position="1145"/>
        <end position="1261"/>
    </location>
</feature>
<evidence type="ECO:0000256" key="8">
    <source>
        <dbReference type="ARBA" id="ARBA00023163"/>
    </source>
</evidence>
<dbReference type="SMART" id="SM00342">
    <property type="entry name" value="HTH_ARAC"/>
    <property type="match status" value="1"/>
</dbReference>
<gene>
    <name evidence="16" type="ORF">GA398_05785</name>
</gene>
<dbReference type="InterPro" id="IPR018062">
    <property type="entry name" value="HTH_AraC-typ_CS"/>
</dbReference>
<dbReference type="InterPro" id="IPR005467">
    <property type="entry name" value="His_kinase_dom"/>
</dbReference>
<dbReference type="InterPro" id="IPR013783">
    <property type="entry name" value="Ig-like_fold"/>
</dbReference>
<dbReference type="Pfam" id="PF00072">
    <property type="entry name" value="Response_reg"/>
    <property type="match status" value="1"/>
</dbReference>
<dbReference type="PROSITE" id="PS00041">
    <property type="entry name" value="HTH_ARAC_FAMILY_1"/>
    <property type="match status" value="1"/>
</dbReference>
<name>A0A7J5Q029_9BACE</name>
<keyword evidence="12" id="KW-0732">Signal</keyword>
<dbReference type="EMBL" id="WDED01000006">
    <property type="protein sequence ID" value="KAB6149019.1"/>
    <property type="molecule type" value="Genomic_DNA"/>
</dbReference>
<dbReference type="Pfam" id="PF12833">
    <property type="entry name" value="HTH_18"/>
    <property type="match status" value="1"/>
</dbReference>
<dbReference type="Proteomes" id="UP000434604">
    <property type="component" value="Unassembled WGS sequence"/>
</dbReference>
<dbReference type="Gene3D" id="2.130.10.10">
    <property type="entry name" value="YVTN repeat-like/Quinoprotein amine dehydrogenase"/>
    <property type="match status" value="2"/>
</dbReference>
<evidence type="ECO:0000259" key="13">
    <source>
        <dbReference type="PROSITE" id="PS01124"/>
    </source>
</evidence>
<dbReference type="InterPro" id="IPR036890">
    <property type="entry name" value="HATPase_C_sf"/>
</dbReference>
<evidence type="ECO:0000256" key="9">
    <source>
        <dbReference type="PROSITE-ProRule" id="PRU00169"/>
    </source>
</evidence>
<dbReference type="PROSITE" id="PS50110">
    <property type="entry name" value="RESPONSE_REGULATORY"/>
    <property type="match status" value="1"/>
</dbReference>
<dbReference type="PANTHER" id="PTHR43547:SF2">
    <property type="entry name" value="HYBRID SIGNAL TRANSDUCTION HISTIDINE KINASE C"/>
    <property type="match status" value="1"/>
</dbReference>
<dbReference type="SUPFAM" id="SSF47384">
    <property type="entry name" value="Homodimeric domain of signal transducing histidine kinase"/>
    <property type="match status" value="1"/>
</dbReference>
<dbReference type="Pfam" id="PF00512">
    <property type="entry name" value="HisKA"/>
    <property type="match status" value="1"/>
</dbReference>
<dbReference type="Pfam" id="PF07494">
    <property type="entry name" value="Reg_prop"/>
    <property type="match status" value="4"/>
</dbReference>
<keyword evidence="6" id="KW-0805">Transcription regulation</keyword>
<evidence type="ECO:0000313" key="17">
    <source>
        <dbReference type="Proteomes" id="UP000434604"/>
    </source>
</evidence>
<feature type="signal peptide" evidence="12">
    <location>
        <begin position="1"/>
        <end position="40"/>
    </location>
</feature>
<dbReference type="InterPro" id="IPR001789">
    <property type="entry name" value="Sig_transdc_resp-reg_receiver"/>
</dbReference>
<dbReference type="SUPFAM" id="SSF63829">
    <property type="entry name" value="Calcium-dependent phosphotriesterase"/>
    <property type="match status" value="2"/>
</dbReference>
<evidence type="ECO:0000256" key="11">
    <source>
        <dbReference type="SAM" id="Phobius"/>
    </source>
</evidence>
<evidence type="ECO:0000313" key="16">
    <source>
        <dbReference type="EMBL" id="KAB6149019.1"/>
    </source>
</evidence>
<dbReference type="InterPro" id="IPR018060">
    <property type="entry name" value="HTH_AraC"/>
</dbReference>
<dbReference type="GO" id="GO:0000155">
    <property type="term" value="F:phosphorelay sensor kinase activity"/>
    <property type="evidence" value="ECO:0007669"/>
    <property type="project" value="InterPro"/>
</dbReference>
<dbReference type="InterPro" id="IPR011110">
    <property type="entry name" value="Reg_prop"/>
</dbReference>
<dbReference type="InterPro" id="IPR011123">
    <property type="entry name" value="Y_Y_Y"/>
</dbReference>
<feature type="compositionally biased region" description="Polar residues" evidence="10">
    <location>
        <begin position="1126"/>
        <end position="1140"/>
    </location>
</feature>
<keyword evidence="5" id="KW-0418">Kinase</keyword>
<reference evidence="16 17" key="1">
    <citation type="journal article" date="2019" name="Nat. Med.">
        <title>A library of human gut bacterial isolates paired with longitudinal multiomics data enables mechanistic microbiome research.</title>
        <authorList>
            <person name="Poyet M."/>
            <person name="Groussin M."/>
            <person name="Gibbons S.M."/>
            <person name="Avila-Pacheco J."/>
            <person name="Jiang X."/>
            <person name="Kearney S.M."/>
            <person name="Perrotta A.R."/>
            <person name="Berdy B."/>
            <person name="Zhao S."/>
            <person name="Lieberman T.D."/>
            <person name="Swanson P.K."/>
            <person name="Smith M."/>
            <person name="Roesemann S."/>
            <person name="Alexander J.E."/>
            <person name="Rich S.A."/>
            <person name="Livny J."/>
            <person name="Vlamakis H."/>
            <person name="Clish C."/>
            <person name="Bullock K."/>
            <person name="Deik A."/>
            <person name="Scott J."/>
            <person name="Pierce K.A."/>
            <person name="Xavier R.J."/>
            <person name="Alm E.J."/>
        </authorList>
    </citation>
    <scope>NUCLEOTIDE SEQUENCE [LARGE SCALE GENOMIC DNA]</scope>
    <source>
        <strain evidence="16 17">BIOML-A58</strain>
    </source>
</reference>
<dbReference type="InterPro" id="IPR003661">
    <property type="entry name" value="HisK_dim/P_dom"/>
</dbReference>
<dbReference type="CDD" id="cd17574">
    <property type="entry name" value="REC_OmpR"/>
    <property type="match status" value="1"/>
</dbReference>
<dbReference type="PRINTS" id="PR00344">
    <property type="entry name" value="BCTRLSENSOR"/>
</dbReference>
<feature type="transmembrane region" description="Helical" evidence="11">
    <location>
        <begin position="826"/>
        <end position="848"/>
    </location>
</feature>
<dbReference type="Pfam" id="PF07495">
    <property type="entry name" value="Y_Y_Y"/>
    <property type="match status" value="1"/>
</dbReference>
<dbReference type="Gene3D" id="3.30.565.10">
    <property type="entry name" value="Histidine kinase-like ATPase, C-terminal domain"/>
    <property type="match status" value="1"/>
</dbReference>
<dbReference type="Gene3D" id="3.40.50.2300">
    <property type="match status" value="1"/>
</dbReference>
<dbReference type="FunFam" id="1.10.287.130:FF:000045">
    <property type="entry name" value="Two-component system sensor histidine kinase/response regulator"/>
    <property type="match status" value="1"/>
</dbReference>
<dbReference type="GO" id="GO:0003700">
    <property type="term" value="F:DNA-binding transcription factor activity"/>
    <property type="evidence" value="ECO:0007669"/>
    <property type="project" value="InterPro"/>
</dbReference>
<organism evidence="16 17">
    <name type="scientific">Bacteroides xylanisolvens</name>
    <dbReference type="NCBI Taxonomy" id="371601"/>
    <lineage>
        <taxon>Bacteria</taxon>
        <taxon>Pseudomonadati</taxon>
        <taxon>Bacteroidota</taxon>
        <taxon>Bacteroidia</taxon>
        <taxon>Bacteroidales</taxon>
        <taxon>Bacteroidaceae</taxon>
        <taxon>Bacteroides</taxon>
    </lineage>
</organism>
<dbReference type="InterPro" id="IPR036097">
    <property type="entry name" value="HisK_dim/P_sf"/>
</dbReference>
<dbReference type="Pfam" id="PF02518">
    <property type="entry name" value="HATPase_c"/>
    <property type="match status" value="1"/>
</dbReference>
<dbReference type="EC" id="2.7.13.3" evidence="2"/>
<dbReference type="CDD" id="cd00082">
    <property type="entry name" value="HisKA"/>
    <property type="match status" value="1"/>
</dbReference>
<keyword evidence="11" id="KW-0812">Transmembrane</keyword>
<protein>
    <recommendedName>
        <fullName evidence="2">histidine kinase</fullName>
        <ecNumber evidence="2">2.7.13.3</ecNumber>
    </recommendedName>
</protein>
<dbReference type="SUPFAM" id="SSF46689">
    <property type="entry name" value="Homeodomain-like"/>
    <property type="match status" value="1"/>
</dbReference>
<sequence length="1400" mass="161293">MSCFYFIFVYVKSKNRCTMNYNVKYLFIISLLLSALNSNANDQLSMYKITLIDNIPQSEINDIHQDSQGFIWLATLDGLYRYDGYDYKYYQSDHKKNSIGSNMILNICEDSHNNLWLGTYGRGLSKLDTRTNTFTNYSLATLAHQLISGDIIALEIDKNNNIWIGNHHGIIRVKLDSDFNVSYTQFFPISEENRKKKNFIATLYEDTQGYIWIGNNNTVERIVDIKNDKLITEKYFIQCTCLTGDKDGIIVGGKSIYNIPYDSQTHTYQRPVIISKESATSILKRKNEIWLGSRQGIKRITQDEKKIWQKTLTLHKDNLPFKFNSNVITCLMNNSSEQIWVGTRGGGAFHISTKRKMFHNHIPSAQGGKLASNLTRSIFEDSKKNLWIGDEEEGVFFLKSGHKYDDEYHNISVNTNENNRAYTFEETFHSTRNKEKKSIIWIGTCYPTCLTAVDPETLKTIPLNNKIVANIGFVFTLKKTDENTLWAGTYNEGLWRLLLNNKGEIIDGKQFLTSNSNLSSNIIRSIFQDKKGTLWIGTDAGINKLAPAELHKNTLTFSHDIDPAIHLDLSDYYILEITQSKTNQILFGTMGSGLIVYDPIYKKASIITTKCGLGNNSVKTILEDTETNKLWLSTNRGLSQYNLENGHIINYRKESGLLESEFSEICGVRRKDSTLIFGNRNGFVTFIPKEIKQNMTVPKVFLTKMYINNQLIEVNSEQNKKHILQTSIEYVKEISLKYEERNFSFEFAGLQYDAPQEIQYAYKLEGFDKEWNHIQANQRKVTYTNLPEGDYIFKVKAANGDGIWADHSTELFISIAPPFSRSYTAYILYTLALICVAYLIYIFLSILYKRKKELYTVQLEKQKAEEITQYRFQFFTNISHEFRTPLTLINIPLETLMEKALKQKNEELRKDLSIIKQNTNVLMKLIDQLLDFRKIECGKEVLNTQAIYINDYLKLFYNQFIQLALKQNIDFKFIPTPENLIIEIDDRLFEKVIFNILSNAFKYTPSGQQIIMGTTYENEKVKIYVKDTGNGIALNELPYVFNRYYQGKEDNYLKQEGSGIGLALCKNIIELHHGEIIIDSEQHKGTICSIILNKSTTIPHKNDYKIRNNTDSLISTHAAEPDKNPEQFTEDTANTNSQDGRSAPTILIVEDNDELRKLLYNKLKYEFEIATAKNGQEGLDICIEKSPQLIVTDIKMPIINGIEMCARIKGNEEISHIPVIVLTANNTIQNHLDSFNIGNADAYIEKPFSIDILKSQIYAILKNRELLKEKFRKDSIINPEDIAHTDTDLRFITEIIKIIKKNMSDSELSIEMIAQEYGVSRTYLNRKIKALTGETSNQFLRNIRLKYAAKLILQKKLNINEVAREIGYNDINTFRIRFKEKFGVAPTLYKNVNDENLELS</sequence>
<feature type="domain" description="HTH araC/xylS-type" evidence="13">
    <location>
        <begin position="1293"/>
        <end position="1392"/>
    </location>
</feature>
<keyword evidence="3 9" id="KW-0597">Phosphoprotein</keyword>
<evidence type="ECO:0000259" key="14">
    <source>
        <dbReference type="PROSITE" id="PS50109"/>
    </source>
</evidence>
<dbReference type="InterPro" id="IPR004358">
    <property type="entry name" value="Sig_transdc_His_kin-like_C"/>
</dbReference>
<dbReference type="SMART" id="SM00388">
    <property type="entry name" value="HisKA"/>
    <property type="match status" value="1"/>
</dbReference>
<keyword evidence="4" id="KW-0808">Transferase</keyword>
<dbReference type="Gene3D" id="2.60.40.10">
    <property type="entry name" value="Immunoglobulins"/>
    <property type="match status" value="1"/>
</dbReference>
<feature type="modified residue" description="4-aspartylphosphate" evidence="9">
    <location>
        <position position="1193"/>
    </location>
</feature>
<dbReference type="GO" id="GO:0043565">
    <property type="term" value="F:sequence-specific DNA binding"/>
    <property type="evidence" value="ECO:0007669"/>
    <property type="project" value="InterPro"/>
</dbReference>
<dbReference type="PROSITE" id="PS01124">
    <property type="entry name" value="HTH_ARAC_FAMILY_2"/>
    <property type="match status" value="1"/>
</dbReference>
<dbReference type="Gene3D" id="1.10.10.60">
    <property type="entry name" value="Homeodomain-like"/>
    <property type="match status" value="2"/>
</dbReference>
<evidence type="ECO:0000259" key="15">
    <source>
        <dbReference type="PROSITE" id="PS50110"/>
    </source>
</evidence>
<evidence type="ECO:0000256" key="12">
    <source>
        <dbReference type="SAM" id="SignalP"/>
    </source>
</evidence>
<evidence type="ECO:0000256" key="10">
    <source>
        <dbReference type="SAM" id="MobiDB-lite"/>
    </source>
</evidence>
<comment type="caution">
    <text evidence="16">The sequence shown here is derived from an EMBL/GenBank/DDBJ whole genome shotgun (WGS) entry which is preliminary data.</text>
</comment>
<dbReference type="SMART" id="SM00448">
    <property type="entry name" value="REC"/>
    <property type="match status" value="1"/>
</dbReference>
<comment type="catalytic activity">
    <reaction evidence="1">
        <text>ATP + protein L-histidine = ADP + protein N-phospho-L-histidine.</text>
        <dbReference type="EC" id="2.7.13.3"/>
    </reaction>
</comment>
<evidence type="ECO:0000256" key="2">
    <source>
        <dbReference type="ARBA" id="ARBA00012438"/>
    </source>
</evidence>
<dbReference type="FunFam" id="2.60.40.10:FF:000791">
    <property type="entry name" value="Two-component system sensor histidine kinase/response regulator"/>
    <property type="match status" value="1"/>
</dbReference>
<evidence type="ECO:0000256" key="3">
    <source>
        <dbReference type="ARBA" id="ARBA00022553"/>
    </source>
</evidence>
<dbReference type="InterPro" id="IPR015943">
    <property type="entry name" value="WD40/YVTN_repeat-like_dom_sf"/>
</dbReference>
<evidence type="ECO:0000256" key="4">
    <source>
        <dbReference type="ARBA" id="ARBA00022679"/>
    </source>
</evidence>
<dbReference type="Gene3D" id="1.10.287.130">
    <property type="match status" value="1"/>
</dbReference>
<feature type="region of interest" description="Disordered" evidence="10">
    <location>
        <begin position="1116"/>
        <end position="1140"/>
    </location>
</feature>
<dbReference type="PANTHER" id="PTHR43547">
    <property type="entry name" value="TWO-COMPONENT HISTIDINE KINASE"/>
    <property type="match status" value="1"/>
</dbReference>